<feature type="region of interest" description="Disordered" evidence="1">
    <location>
        <begin position="17"/>
        <end position="67"/>
    </location>
</feature>
<dbReference type="AlphaFoldDB" id="A0A1Y1ZQF4"/>
<name>A0A1Y1ZQF4_9PLEO</name>
<comment type="caution">
    <text evidence="2">The sequence shown here is derived from an EMBL/GenBank/DDBJ whole genome shotgun (WGS) entry which is preliminary data.</text>
</comment>
<feature type="compositionally biased region" description="Pro residues" evidence="1">
    <location>
        <begin position="33"/>
        <end position="42"/>
    </location>
</feature>
<dbReference type="Proteomes" id="UP000193144">
    <property type="component" value="Unassembled WGS sequence"/>
</dbReference>
<gene>
    <name evidence="2" type="ORF">BCR34DRAFT_587123</name>
</gene>
<accession>A0A1Y1ZQF4</accession>
<evidence type="ECO:0000313" key="3">
    <source>
        <dbReference type="Proteomes" id="UP000193144"/>
    </source>
</evidence>
<keyword evidence="3" id="KW-1185">Reference proteome</keyword>
<sequence length="468" mass="53492">MLYTDLEYIQSRVNQPKWSETPTNAKPVDVPNLMPPRPPSPSILPKTGSGGREGYMEHASPNSPPSSCLHYDGRSNQIWISNARLQVLYKRPARNFNRLFHRLYESDNTIPSMPTTVRQISTGKLRSIGLDPDRLPKTLRVRNRPAPKHRTLIIIYNRWSDSNKIQLSRAYPKVKERSQGLFSLFRREFANDLDQEEPLALTSAKWDDAYQQDDYGFILNHTSIAITLFDIAAHLKSFLSSREVYSAQRLNTGKGVQWVNFDENDIAEHNVRDKDANDVEQTDTHNLLLKMTLINSTKLENRRPDIKAKKGYRVYPSYHCKASHFFYNKEDTKDDVKNKKATEENDKEGKDEDEMDNNNDGGEDDGGDGELPLSRPIGTFNPILLGRRNHKMAVYFRESQRELTAIKPQQLLGHSQQPLSHLDARGPSLFHSRDPLHATGRGNPKKPPLHDNPSTHPHPSRALTHLSL</sequence>
<organism evidence="2 3">
    <name type="scientific">Clohesyomyces aquaticus</name>
    <dbReference type="NCBI Taxonomy" id="1231657"/>
    <lineage>
        <taxon>Eukaryota</taxon>
        <taxon>Fungi</taxon>
        <taxon>Dikarya</taxon>
        <taxon>Ascomycota</taxon>
        <taxon>Pezizomycotina</taxon>
        <taxon>Dothideomycetes</taxon>
        <taxon>Pleosporomycetidae</taxon>
        <taxon>Pleosporales</taxon>
        <taxon>Lindgomycetaceae</taxon>
        <taxon>Clohesyomyces</taxon>
    </lineage>
</organism>
<feature type="region of interest" description="Disordered" evidence="1">
    <location>
        <begin position="332"/>
        <end position="381"/>
    </location>
</feature>
<feature type="compositionally biased region" description="Basic and acidic residues" evidence="1">
    <location>
        <begin position="332"/>
        <end position="350"/>
    </location>
</feature>
<feature type="compositionally biased region" description="Acidic residues" evidence="1">
    <location>
        <begin position="351"/>
        <end position="368"/>
    </location>
</feature>
<protein>
    <submittedName>
        <fullName evidence="2">Uncharacterized protein</fullName>
    </submittedName>
</protein>
<dbReference type="EMBL" id="MCFA01000050">
    <property type="protein sequence ID" value="ORY12489.1"/>
    <property type="molecule type" value="Genomic_DNA"/>
</dbReference>
<proteinExistence type="predicted"/>
<evidence type="ECO:0000256" key="1">
    <source>
        <dbReference type="SAM" id="MobiDB-lite"/>
    </source>
</evidence>
<feature type="region of interest" description="Disordered" evidence="1">
    <location>
        <begin position="414"/>
        <end position="468"/>
    </location>
</feature>
<evidence type="ECO:0000313" key="2">
    <source>
        <dbReference type="EMBL" id="ORY12489.1"/>
    </source>
</evidence>
<reference evidence="2 3" key="1">
    <citation type="submission" date="2016-07" db="EMBL/GenBank/DDBJ databases">
        <title>Pervasive Adenine N6-methylation of Active Genes in Fungi.</title>
        <authorList>
            <consortium name="DOE Joint Genome Institute"/>
            <person name="Mondo S.J."/>
            <person name="Dannebaum R.O."/>
            <person name="Kuo R.C."/>
            <person name="Labutti K."/>
            <person name="Haridas S."/>
            <person name="Kuo A."/>
            <person name="Salamov A."/>
            <person name="Ahrendt S.R."/>
            <person name="Lipzen A."/>
            <person name="Sullivan W."/>
            <person name="Andreopoulos W.B."/>
            <person name="Clum A."/>
            <person name="Lindquist E."/>
            <person name="Daum C."/>
            <person name="Ramamoorthy G.K."/>
            <person name="Gryganskyi A."/>
            <person name="Culley D."/>
            <person name="Magnuson J.K."/>
            <person name="James T.Y."/>
            <person name="O'Malley M.A."/>
            <person name="Stajich J.E."/>
            <person name="Spatafora J.W."/>
            <person name="Visel A."/>
            <person name="Grigoriev I.V."/>
        </authorList>
    </citation>
    <scope>NUCLEOTIDE SEQUENCE [LARGE SCALE GENOMIC DNA]</scope>
    <source>
        <strain evidence="2 3">CBS 115471</strain>
    </source>
</reference>